<keyword evidence="3" id="KW-1185">Reference proteome</keyword>
<proteinExistence type="predicted"/>
<evidence type="ECO:0000313" key="2">
    <source>
        <dbReference type="EMBL" id="VFT79637.1"/>
    </source>
</evidence>
<dbReference type="EMBL" id="CAADRA010000283">
    <property type="protein sequence ID" value="VFT79637.1"/>
    <property type="molecule type" value="Genomic_DNA"/>
</dbReference>
<dbReference type="EMBL" id="VJMH01000283">
    <property type="protein sequence ID" value="KAF0717209.1"/>
    <property type="molecule type" value="Genomic_DNA"/>
</dbReference>
<gene>
    <name evidence="2" type="primary">Aste57867_2436</name>
    <name evidence="1" type="ORF">As57867_002430</name>
    <name evidence="2" type="ORF">ASTE57867_2436</name>
</gene>
<dbReference type="Proteomes" id="UP000332933">
    <property type="component" value="Unassembled WGS sequence"/>
</dbReference>
<accession>A0A485K7J2</accession>
<evidence type="ECO:0000313" key="3">
    <source>
        <dbReference type="Proteomes" id="UP000332933"/>
    </source>
</evidence>
<dbReference type="AlphaFoldDB" id="A0A485K7J2"/>
<organism evidence="2 3">
    <name type="scientific">Aphanomyces stellatus</name>
    <dbReference type="NCBI Taxonomy" id="120398"/>
    <lineage>
        <taxon>Eukaryota</taxon>
        <taxon>Sar</taxon>
        <taxon>Stramenopiles</taxon>
        <taxon>Oomycota</taxon>
        <taxon>Saprolegniomycetes</taxon>
        <taxon>Saprolegniales</taxon>
        <taxon>Verrucalvaceae</taxon>
        <taxon>Aphanomyces</taxon>
    </lineage>
</organism>
<sequence length="256" mass="28941">MVIRAPEDIVITTPHLVQFICAFQDGIPADFVAYQHIYVGQYSTNSANEVDPVMSPVAKDIVMYFAADHGRVDILELMHDYLGSAEMLFELSAAKGHVAALEYLHRIGYKLRLEFAARVVLEGGHVAILKFLLETYVDVDGFNEWLTDDYAEYAILDHQSEALDFLLNVWFTNPSMSRADQPKLFSRAAWLGEIERARWCAAQLQSSDPNAILSAYVTRDKMDSQWEIIDMDMDVNVETTDIVYASSIEKLAIVFS</sequence>
<reference evidence="1" key="2">
    <citation type="submission" date="2019-06" db="EMBL/GenBank/DDBJ databases">
        <title>Genomics analysis of Aphanomyces spp. identifies a new class of oomycete effector associated with host adaptation.</title>
        <authorList>
            <person name="Gaulin E."/>
        </authorList>
    </citation>
    <scope>NUCLEOTIDE SEQUENCE</scope>
    <source>
        <strain evidence="1">CBS 578.67</strain>
    </source>
</reference>
<reference evidence="2 3" key="1">
    <citation type="submission" date="2019-03" db="EMBL/GenBank/DDBJ databases">
        <authorList>
            <person name="Gaulin E."/>
            <person name="Dumas B."/>
        </authorList>
    </citation>
    <scope>NUCLEOTIDE SEQUENCE [LARGE SCALE GENOMIC DNA]</scope>
    <source>
        <strain evidence="2">CBS 568.67</strain>
    </source>
</reference>
<name>A0A485K7J2_9STRA</name>
<protein>
    <submittedName>
        <fullName evidence="2">Aste57867_2436 protein</fullName>
    </submittedName>
</protein>
<dbReference type="SUPFAM" id="SSF140860">
    <property type="entry name" value="Pseudo ankyrin repeat-like"/>
    <property type="match status" value="1"/>
</dbReference>
<evidence type="ECO:0000313" key="1">
    <source>
        <dbReference type="EMBL" id="KAF0717209.1"/>
    </source>
</evidence>